<dbReference type="GeneID" id="43580260"/>
<evidence type="ECO:0000256" key="1">
    <source>
        <dbReference type="SAM" id="MobiDB-lite"/>
    </source>
</evidence>
<keyword evidence="4" id="KW-1185">Reference proteome</keyword>
<dbReference type="AlphaFoldDB" id="A0A5E8B691"/>
<keyword evidence="2" id="KW-1133">Transmembrane helix</keyword>
<dbReference type="GO" id="GO:0015079">
    <property type="term" value="F:potassium ion transmembrane transporter activity"/>
    <property type="evidence" value="ECO:0007669"/>
    <property type="project" value="InterPro"/>
</dbReference>
<dbReference type="RefSeq" id="XP_031852051.1">
    <property type="nucleotide sequence ID" value="XM_031996160.1"/>
</dbReference>
<protein>
    <recommendedName>
        <fullName evidence="5">Pheromone-regulated membrane protein 6</fullName>
    </recommendedName>
</protein>
<keyword evidence="2" id="KW-0812">Transmembrane</keyword>
<dbReference type="OrthoDB" id="2128042at2759"/>
<gene>
    <name evidence="3" type="ORF">SAPINGB_P001438</name>
</gene>
<dbReference type="EMBL" id="CABVLU010000001">
    <property type="protein sequence ID" value="VVT46889.1"/>
    <property type="molecule type" value="Genomic_DNA"/>
</dbReference>
<dbReference type="GO" id="GO:0005886">
    <property type="term" value="C:plasma membrane"/>
    <property type="evidence" value="ECO:0007669"/>
    <property type="project" value="InterPro"/>
</dbReference>
<reference evidence="3 4" key="1">
    <citation type="submission" date="2019-09" db="EMBL/GenBank/DDBJ databases">
        <authorList>
            <person name="Brejova B."/>
        </authorList>
    </citation>
    <scope>NUCLEOTIDE SEQUENCE [LARGE SCALE GENOMIC DNA]</scope>
</reference>
<feature type="region of interest" description="Disordered" evidence="1">
    <location>
        <begin position="276"/>
        <end position="386"/>
    </location>
</feature>
<feature type="compositionally biased region" description="Polar residues" evidence="1">
    <location>
        <begin position="405"/>
        <end position="438"/>
    </location>
</feature>
<dbReference type="Proteomes" id="UP000398389">
    <property type="component" value="Unassembled WGS sequence"/>
</dbReference>
<feature type="transmembrane region" description="Helical" evidence="2">
    <location>
        <begin position="36"/>
        <end position="61"/>
    </location>
</feature>
<evidence type="ECO:0008006" key="5">
    <source>
        <dbReference type="Google" id="ProtNLM"/>
    </source>
</evidence>
<proteinExistence type="predicted"/>
<dbReference type="Pfam" id="PF16944">
    <property type="entry name" value="KCH"/>
    <property type="match status" value="1"/>
</dbReference>
<feature type="transmembrane region" description="Helical" evidence="2">
    <location>
        <begin position="81"/>
        <end position="102"/>
    </location>
</feature>
<feature type="region of interest" description="Disordered" evidence="1">
    <location>
        <begin position="402"/>
        <end position="438"/>
    </location>
</feature>
<evidence type="ECO:0000313" key="3">
    <source>
        <dbReference type="EMBL" id="VVT46889.1"/>
    </source>
</evidence>
<accession>A0A5E8B691</accession>
<name>A0A5E8B691_9ASCO</name>
<dbReference type="PANTHER" id="PTHR36424">
    <property type="entry name" value="PHEROMONE-REGULATED MEMBRANE PROTEIN 6"/>
    <property type="match status" value="1"/>
</dbReference>
<feature type="transmembrane region" description="Helical" evidence="2">
    <location>
        <begin position="201"/>
        <end position="228"/>
    </location>
</feature>
<evidence type="ECO:0000256" key="2">
    <source>
        <dbReference type="SAM" id="Phobius"/>
    </source>
</evidence>
<keyword evidence="2" id="KW-0472">Membrane</keyword>
<feature type="compositionally biased region" description="Polar residues" evidence="1">
    <location>
        <begin position="318"/>
        <end position="329"/>
    </location>
</feature>
<evidence type="ECO:0000313" key="4">
    <source>
        <dbReference type="Proteomes" id="UP000398389"/>
    </source>
</evidence>
<organism evidence="3 4">
    <name type="scientific">Magnusiomyces paraingens</name>
    <dbReference type="NCBI Taxonomy" id="2606893"/>
    <lineage>
        <taxon>Eukaryota</taxon>
        <taxon>Fungi</taxon>
        <taxon>Dikarya</taxon>
        <taxon>Ascomycota</taxon>
        <taxon>Saccharomycotina</taxon>
        <taxon>Dipodascomycetes</taxon>
        <taxon>Dipodascales</taxon>
        <taxon>Dipodascaceae</taxon>
        <taxon>Magnusiomyces</taxon>
    </lineage>
</organism>
<dbReference type="PANTHER" id="PTHR36424:SF1">
    <property type="entry name" value="LOW AFFINITY K(+) TRANSPORTER 1-RELATED"/>
    <property type="match status" value="1"/>
</dbReference>
<sequence length="535" mass="60428">MVIFNRKWVREFEESTFDWVDTSPFRSNGISFLCRYTAMWIGIGFSLAAFGSDLYTAIVLLAYNRWASIVEPVVPFFVSRWLFAGCIFFSILLLLIDLAIAMRIIRRRNISMAYTNTLARNYHSIKNYNHFCLFVRISKSRPFKESMAFFVFFAYHGWIRLIFAETPRQIINTATLVATLRQTSITEIATSSSLEAFTLGLMAFSLTIWAFSMAEFIMALLFTLPVYLNVQKLGASGLEEYCCVRVNKKLAQLLAKTQGSTSSNIKLRTFDINQEEIEEEDSSSISTIPIPPPPPRNQRNQRNLHKRAPSHHEDVDSETTAYWTVSPAGSNWPPGIPKPPHKRLASEALQQHPPLNSYRIPRKQVTVQGSPAYREASEPNSKRRSFRGLTQSRLLQHHYPPKQLAHSQSTEHLLQSQPSLASIRSQNSEPSQNIGFQQQQSVLGSTSYRGFTPITPQDMVSYNRSTFSDGLRPQPSLESLAVLPGTGWPQAAPAAQQYHHYYEQTAPPPLETAEAGESFRQIIPSVQVPGARNGA</sequence>
<dbReference type="InterPro" id="IPR031606">
    <property type="entry name" value="Kch1/2"/>
</dbReference>